<evidence type="ECO:0000313" key="2">
    <source>
        <dbReference type="Proteomes" id="UP000180036"/>
    </source>
</evidence>
<dbReference type="RefSeq" id="WP_003155923.1">
    <property type="nucleotide sequence ID" value="NZ_CP071042.1"/>
</dbReference>
<gene>
    <name evidence="1" type="ORF">BKP66_17315</name>
</gene>
<accession>A0AAP7N489</accession>
<protein>
    <submittedName>
        <fullName evidence="1">Uncharacterized protein</fullName>
    </submittedName>
</protein>
<comment type="caution">
    <text evidence="1">The sequence shown here is derived from an EMBL/GenBank/DDBJ whole genome shotgun (WGS) entry which is preliminary data.</text>
</comment>
<name>A0AAP7N489_BACAM</name>
<reference evidence="1 2" key="1">
    <citation type="submission" date="2016-10" db="EMBL/GenBank/DDBJ databases">
        <authorList>
            <person name="Marach S."/>
            <person name="Prathuangwong S."/>
            <person name="Takikawa Y."/>
            <person name="Dohra H."/>
        </authorList>
    </citation>
    <scope>NUCLEOTIDE SEQUENCE [LARGE SCALE GENOMIC DNA]</scope>
    <source>
        <strain evidence="1 2">K2</strain>
    </source>
</reference>
<dbReference type="EMBL" id="MOEA01000005">
    <property type="protein sequence ID" value="OIK19413.1"/>
    <property type="molecule type" value="Genomic_DNA"/>
</dbReference>
<dbReference type="Proteomes" id="UP000180036">
    <property type="component" value="Unassembled WGS sequence"/>
</dbReference>
<organism evidence="1 2">
    <name type="scientific">Bacillus amyloliquefaciens</name>
    <name type="common">Bacillus velezensis</name>
    <dbReference type="NCBI Taxonomy" id="1390"/>
    <lineage>
        <taxon>Bacteria</taxon>
        <taxon>Bacillati</taxon>
        <taxon>Bacillota</taxon>
        <taxon>Bacilli</taxon>
        <taxon>Bacillales</taxon>
        <taxon>Bacillaceae</taxon>
        <taxon>Bacillus</taxon>
        <taxon>Bacillus amyloliquefaciens group</taxon>
    </lineage>
</organism>
<proteinExistence type="predicted"/>
<dbReference type="AlphaFoldDB" id="A0AAP7N489"/>
<evidence type="ECO:0000313" key="1">
    <source>
        <dbReference type="EMBL" id="OIK19413.1"/>
    </source>
</evidence>
<sequence>MASTKVYACLCGEWVDLTSDPDCKIGESMSSPYIWWEEGASIWSPNSKEEHTMYQQDYVNIYYKNAEYRIHPMFIQIKYSS</sequence>